<protein>
    <submittedName>
        <fullName evidence="1">Uncharacterized protein</fullName>
    </submittedName>
</protein>
<evidence type="ECO:0000313" key="1">
    <source>
        <dbReference type="EMBL" id="KAK8217319.1"/>
    </source>
</evidence>
<dbReference type="EMBL" id="JAMKPW020000006">
    <property type="protein sequence ID" value="KAK8217319.1"/>
    <property type="molecule type" value="Genomic_DNA"/>
</dbReference>
<organism evidence="1 2">
    <name type="scientific">Zalaria obscura</name>
    <dbReference type="NCBI Taxonomy" id="2024903"/>
    <lineage>
        <taxon>Eukaryota</taxon>
        <taxon>Fungi</taxon>
        <taxon>Dikarya</taxon>
        <taxon>Ascomycota</taxon>
        <taxon>Pezizomycotina</taxon>
        <taxon>Dothideomycetes</taxon>
        <taxon>Dothideomycetidae</taxon>
        <taxon>Dothideales</taxon>
        <taxon>Zalariaceae</taxon>
        <taxon>Zalaria</taxon>
    </lineage>
</organism>
<keyword evidence="2" id="KW-1185">Reference proteome</keyword>
<sequence>MAAPADINAILSALTQRNAGTPAQATPAPGGQPGYPVGYPGAMPQQAPTPSLPGFALPQPTSSGSVDLSAIRPVNSGSVSIADAIAKAKSIAADRGGSFDNRGVPGREDPRLAGRSYMRSRSRSRSPPRRDAFRDNYNPYRDERRGDSRRAGGYGRDRTPSPGPRGRYSPGPARDHRSPQNRGGDGDSETISVKSALQPSYGQMPQASGAMSGMPAMPGMPGMPQQGAGGPAGGDPNAPDPYAQYGGYQNYVALWYAALAQQQQGGQPGGAPQ</sequence>
<accession>A0ACC3SL85</accession>
<dbReference type="Proteomes" id="UP001320706">
    <property type="component" value="Unassembled WGS sequence"/>
</dbReference>
<comment type="caution">
    <text evidence="1">The sequence shown here is derived from an EMBL/GenBank/DDBJ whole genome shotgun (WGS) entry which is preliminary data.</text>
</comment>
<gene>
    <name evidence="1" type="ORF">M8818_001572</name>
</gene>
<evidence type="ECO:0000313" key="2">
    <source>
        <dbReference type="Proteomes" id="UP001320706"/>
    </source>
</evidence>
<proteinExistence type="predicted"/>
<reference evidence="1" key="1">
    <citation type="submission" date="2024-02" db="EMBL/GenBank/DDBJ databases">
        <title>Metagenome Assembled Genome of Zalaria obscura JY119.</title>
        <authorList>
            <person name="Vighnesh L."/>
            <person name="Jagadeeshwari U."/>
            <person name="Venkata Ramana C."/>
            <person name="Sasikala C."/>
        </authorList>
    </citation>
    <scope>NUCLEOTIDE SEQUENCE</scope>
    <source>
        <strain evidence="1">JY119</strain>
    </source>
</reference>
<name>A0ACC3SL85_9PEZI</name>